<keyword evidence="2" id="KW-1185">Reference proteome</keyword>
<dbReference type="EMBL" id="FOQY01000043">
    <property type="protein sequence ID" value="SFK96313.1"/>
    <property type="molecule type" value="Genomic_DNA"/>
</dbReference>
<name>A0A1I4DTE0_9ACTN</name>
<sequence>MLPVARDGGGDILFPDLAPATYGQVVGYVHGLPEWTGQRGEATVAVLALDFAAYLDKVFIAPDTAEMNWATRAALIHPIRGG</sequence>
<proteinExistence type="predicted"/>
<dbReference type="Proteomes" id="UP000199111">
    <property type="component" value="Unassembled WGS sequence"/>
</dbReference>
<evidence type="ECO:0000313" key="1">
    <source>
        <dbReference type="EMBL" id="SFK96313.1"/>
    </source>
</evidence>
<gene>
    <name evidence="1" type="ORF">SAMN05216275_14353</name>
</gene>
<accession>A0A1I4DTE0</accession>
<dbReference type="RefSeq" id="WP_093891606.1">
    <property type="nucleotide sequence ID" value="NZ_FOQY01000043.1"/>
</dbReference>
<protein>
    <submittedName>
        <fullName evidence="1">Uncharacterized protein</fullName>
    </submittedName>
</protein>
<dbReference type="GeneID" id="96303084"/>
<dbReference type="AlphaFoldDB" id="A0A1I4DTE0"/>
<evidence type="ECO:0000313" key="2">
    <source>
        <dbReference type="Proteomes" id="UP000199111"/>
    </source>
</evidence>
<reference evidence="2" key="1">
    <citation type="submission" date="2016-10" db="EMBL/GenBank/DDBJ databases">
        <authorList>
            <person name="Varghese N."/>
            <person name="Submissions S."/>
        </authorList>
    </citation>
    <scope>NUCLEOTIDE SEQUENCE [LARGE SCALE GENOMIC DNA]</scope>
    <source>
        <strain evidence="2">CGMCC 4.2126</strain>
    </source>
</reference>
<organism evidence="1 2">
    <name type="scientific">Streptosporangium canum</name>
    <dbReference type="NCBI Taxonomy" id="324952"/>
    <lineage>
        <taxon>Bacteria</taxon>
        <taxon>Bacillati</taxon>
        <taxon>Actinomycetota</taxon>
        <taxon>Actinomycetes</taxon>
        <taxon>Streptosporangiales</taxon>
        <taxon>Streptosporangiaceae</taxon>
        <taxon>Streptosporangium</taxon>
    </lineage>
</organism>